<dbReference type="Proteomes" id="UP001652504">
    <property type="component" value="Unassembled WGS sequence"/>
</dbReference>
<accession>A0ABT3A8H6</accession>
<evidence type="ECO:0000313" key="1">
    <source>
        <dbReference type="EMBL" id="MCV2884982.1"/>
    </source>
</evidence>
<reference evidence="1 2" key="1">
    <citation type="submission" date="2022-10" db="EMBL/GenBank/DDBJ databases">
        <title>Aestuariibacter sp. AA17 isolated from Montipora capitata coral fragment.</title>
        <authorList>
            <person name="Emsley S.A."/>
            <person name="Pfannmuller K.M."/>
            <person name="Loughran R.M."/>
            <person name="Shlafstein M."/>
            <person name="Papke E."/>
            <person name="Saw J.H."/>
            <person name="Ushijima B."/>
            <person name="Videau P."/>
        </authorList>
    </citation>
    <scope>NUCLEOTIDE SEQUENCE [LARGE SCALE GENOMIC DNA]</scope>
    <source>
        <strain evidence="1 2">AA17</strain>
    </source>
</reference>
<sequence length="130" mass="14577">MTTNFRFSFSLLFFTAKKLSECHERQQIFSDLSAQGASQPLTLSAINEVTANFRFSYSLLFVMAKKQSECHERQQIFSDLSAQGASHVANSGVQFLLFRCVNYSQASISAFPPLYATKGTTACPTRYYVT</sequence>
<comment type="caution">
    <text evidence="1">The sequence shown here is derived from an EMBL/GenBank/DDBJ whole genome shotgun (WGS) entry which is preliminary data.</text>
</comment>
<evidence type="ECO:0000313" key="2">
    <source>
        <dbReference type="Proteomes" id="UP001652504"/>
    </source>
</evidence>
<keyword evidence="2" id="KW-1185">Reference proteome</keyword>
<gene>
    <name evidence="1" type="ORF">OE749_09765</name>
</gene>
<organism evidence="1 2">
    <name type="scientific">Fluctibacter corallii</name>
    <dbReference type="NCBI Taxonomy" id="2984329"/>
    <lineage>
        <taxon>Bacteria</taxon>
        <taxon>Pseudomonadati</taxon>
        <taxon>Pseudomonadota</taxon>
        <taxon>Gammaproteobacteria</taxon>
        <taxon>Alteromonadales</taxon>
        <taxon>Alteromonadaceae</taxon>
        <taxon>Fluctibacter</taxon>
    </lineage>
</organism>
<dbReference type="EMBL" id="JAOWKX010000004">
    <property type="protein sequence ID" value="MCV2884982.1"/>
    <property type="molecule type" value="Genomic_DNA"/>
</dbReference>
<proteinExistence type="predicted"/>
<protein>
    <submittedName>
        <fullName evidence="1">Uncharacterized protein</fullName>
    </submittedName>
</protein>
<name>A0ABT3A8H6_9ALTE</name>